<dbReference type="PROSITE" id="PS50030">
    <property type="entry name" value="UBA"/>
    <property type="match status" value="1"/>
</dbReference>
<evidence type="ECO:0000313" key="9">
    <source>
        <dbReference type="EMBL" id="ETO31037.1"/>
    </source>
</evidence>
<gene>
    <name evidence="9" type="ORF">RFI_06084</name>
</gene>
<proteinExistence type="predicted"/>
<evidence type="ECO:0000256" key="6">
    <source>
        <dbReference type="PROSITE-ProRule" id="PRU10141"/>
    </source>
</evidence>
<accession>X6P0I2</accession>
<dbReference type="GO" id="GO:0004674">
    <property type="term" value="F:protein serine/threonine kinase activity"/>
    <property type="evidence" value="ECO:0007669"/>
    <property type="project" value="UniProtKB-KW"/>
</dbReference>
<evidence type="ECO:0000256" key="3">
    <source>
        <dbReference type="ARBA" id="ARBA00022741"/>
    </source>
</evidence>
<evidence type="ECO:0000259" key="8">
    <source>
        <dbReference type="PROSITE" id="PS50030"/>
    </source>
</evidence>
<dbReference type="PROSITE" id="PS50011">
    <property type="entry name" value="PROTEIN_KINASE_DOM"/>
    <property type="match status" value="1"/>
</dbReference>
<dbReference type="Proteomes" id="UP000023152">
    <property type="component" value="Unassembled WGS sequence"/>
</dbReference>
<evidence type="ECO:0000256" key="1">
    <source>
        <dbReference type="ARBA" id="ARBA00022527"/>
    </source>
</evidence>
<dbReference type="AlphaFoldDB" id="X6P0I2"/>
<keyword evidence="5 6" id="KW-0067">ATP-binding</keyword>
<name>X6P0I2_RETFI</name>
<sequence length="630" mass="71555">MLQFGDEFLNSKKMLFLVLLQIAKVVCTWYVVVAPKKSNWCLNKQADNSKQFFYSPIYSFGANMVSQQLENKYPVVSEHYDIGQPIGEGTFGKVCKGVHKLSGVEVAVKVLVKKKIVDTSDVERVAREIAILKKLRHINVIRLFEVIDTQRYIFLIMEYASGGELFDYIVSKTRLKEAEACRMFHMIVNGVQYCHQHNVIHRDLKPENLLLDRHKTIKIVDFGLGNIVSNSNDRMLKTACGSPCYAAPEMIAGKLYHGEKADIWSMGVILYALLCGYLPFEDANTNVLYRKILEGKFKVPKWVSPLAHNLLTRILNTNPKDRYSIEDIRKHPWYCKESVLSDPLPGQVSKSNTQENEATNFVNKPLNNQVLNQMQLLGYDISQVNEAIKEQRHNHSYATYHLLHARISLQIKAGTIDTLLAKTASKQKMSMQNLTDNSLTLTTPNTTLALTQSIDIGVGKESQSQNQSQRQGEHKSTPLFLHVAFLTYMYTYISVRICALIFETKKQEGTDTNANIKESRKNEKGNSNVQLQTLHTGTSHPIQNVSRQSWEISSQKTSTDRHTSNDLKWLIQATSLSKNISPCSKNNTEKTGTKHEVCMPLTSRKYVDCNTCNSKKSNCFVQKKKQALFN</sequence>
<dbReference type="Pfam" id="PF00069">
    <property type="entry name" value="Pkinase"/>
    <property type="match status" value="1"/>
</dbReference>
<keyword evidence="4 9" id="KW-0418">Kinase</keyword>
<comment type="caution">
    <text evidence="9">The sequence shown here is derived from an EMBL/GenBank/DDBJ whole genome shotgun (WGS) entry which is preliminary data.</text>
</comment>
<dbReference type="InterPro" id="IPR017441">
    <property type="entry name" value="Protein_kinase_ATP_BS"/>
</dbReference>
<dbReference type="SUPFAM" id="SSF56112">
    <property type="entry name" value="Protein kinase-like (PK-like)"/>
    <property type="match status" value="1"/>
</dbReference>
<keyword evidence="10" id="KW-1185">Reference proteome</keyword>
<feature type="binding site" evidence="6">
    <location>
        <position position="114"/>
    </location>
    <ligand>
        <name>ATP</name>
        <dbReference type="ChEBI" id="CHEBI:30616"/>
    </ligand>
</feature>
<dbReference type="EMBL" id="ASPP01005169">
    <property type="protein sequence ID" value="ETO31037.1"/>
    <property type="molecule type" value="Genomic_DNA"/>
</dbReference>
<feature type="domain" description="Protein kinase" evidence="7">
    <location>
        <begin position="80"/>
        <end position="334"/>
    </location>
</feature>
<feature type="domain" description="UBA" evidence="8">
    <location>
        <begin position="365"/>
        <end position="405"/>
    </location>
</feature>
<keyword evidence="1" id="KW-0723">Serine/threonine-protein kinase</keyword>
<dbReference type="OMA" id="ISVRICA"/>
<dbReference type="InterPro" id="IPR008271">
    <property type="entry name" value="Ser/Thr_kinase_AS"/>
</dbReference>
<evidence type="ECO:0000256" key="5">
    <source>
        <dbReference type="ARBA" id="ARBA00022840"/>
    </source>
</evidence>
<dbReference type="GO" id="GO:0005737">
    <property type="term" value="C:cytoplasm"/>
    <property type="evidence" value="ECO:0007669"/>
    <property type="project" value="TreeGrafter"/>
</dbReference>
<protein>
    <submittedName>
        <fullName evidence="9">Protein kinase domain containing protein</fullName>
    </submittedName>
</protein>
<dbReference type="PROSITE" id="PS00108">
    <property type="entry name" value="PROTEIN_KINASE_ST"/>
    <property type="match status" value="1"/>
</dbReference>
<dbReference type="GO" id="GO:0005524">
    <property type="term" value="F:ATP binding"/>
    <property type="evidence" value="ECO:0007669"/>
    <property type="project" value="UniProtKB-UniRule"/>
</dbReference>
<evidence type="ECO:0000256" key="2">
    <source>
        <dbReference type="ARBA" id="ARBA00022679"/>
    </source>
</evidence>
<dbReference type="GO" id="GO:0035556">
    <property type="term" value="P:intracellular signal transduction"/>
    <property type="evidence" value="ECO:0007669"/>
    <property type="project" value="TreeGrafter"/>
</dbReference>
<evidence type="ECO:0000313" key="10">
    <source>
        <dbReference type="Proteomes" id="UP000023152"/>
    </source>
</evidence>
<dbReference type="InterPro" id="IPR000719">
    <property type="entry name" value="Prot_kinase_dom"/>
</dbReference>
<organism evidence="9 10">
    <name type="scientific">Reticulomyxa filosa</name>
    <dbReference type="NCBI Taxonomy" id="46433"/>
    <lineage>
        <taxon>Eukaryota</taxon>
        <taxon>Sar</taxon>
        <taxon>Rhizaria</taxon>
        <taxon>Retaria</taxon>
        <taxon>Foraminifera</taxon>
        <taxon>Monothalamids</taxon>
        <taxon>Reticulomyxidae</taxon>
        <taxon>Reticulomyxa</taxon>
    </lineage>
</organism>
<dbReference type="OrthoDB" id="193931at2759"/>
<dbReference type="Gene3D" id="1.10.510.10">
    <property type="entry name" value="Transferase(Phosphotransferase) domain 1"/>
    <property type="match status" value="1"/>
</dbReference>
<dbReference type="FunFam" id="1.10.510.10:FF:000271">
    <property type="entry name" value="Non-specific serine/threonine protein kinase"/>
    <property type="match status" value="1"/>
</dbReference>
<dbReference type="InterPro" id="IPR015940">
    <property type="entry name" value="UBA"/>
</dbReference>
<evidence type="ECO:0000259" key="7">
    <source>
        <dbReference type="PROSITE" id="PS50011"/>
    </source>
</evidence>
<evidence type="ECO:0000256" key="4">
    <source>
        <dbReference type="ARBA" id="ARBA00022777"/>
    </source>
</evidence>
<dbReference type="PROSITE" id="PS00107">
    <property type="entry name" value="PROTEIN_KINASE_ATP"/>
    <property type="match status" value="1"/>
</dbReference>
<dbReference type="PANTHER" id="PTHR24346">
    <property type="entry name" value="MAP/MICROTUBULE AFFINITY-REGULATING KINASE"/>
    <property type="match status" value="1"/>
</dbReference>
<dbReference type="InterPro" id="IPR011009">
    <property type="entry name" value="Kinase-like_dom_sf"/>
</dbReference>
<dbReference type="SMART" id="SM00220">
    <property type="entry name" value="S_TKc"/>
    <property type="match status" value="1"/>
</dbReference>
<keyword evidence="2" id="KW-0808">Transferase</keyword>
<keyword evidence="3 6" id="KW-0547">Nucleotide-binding</keyword>
<dbReference type="PANTHER" id="PTHR24346:SF82">
    <property type="entry name" value="KP78A-RELATED"/>
    <property type="match status" value="1"/>
</dbReference>
<reference evidence="9 10" key="1">
    <citation type="journal article" date="2013" name="Curr. Biol.">
        <title>The Genome of the Foraminiferan Reticulomyxa filosa.</title>
        <authorList>
            <person name="Glockner G."/>
            <person name="Hulsmann N."/>
            <person name="Schleicher M."/>
            <person name="Noegel A.A."/>
            <person name="Eichinger L."/>
            <person name="Gallinger C."/>
            <person name="Pawlowski J."/>
            <person name="Sierra R."/>
            <person name="Euteneuer U."/>
            <person name="Pillet L."/>
            <person name="Moustafa A."/>
            <person name="Platzer M."/>
            <person name="Groth M."/>
            <person name="Szafranski K."/>
            <person name="Schliwa M."/>
        </authorList>
    </citation>
    <scope>NUCLEOTIDE SEQUENCE [LARGE SCALE GENOMIC DNA]</scope>
</reference>
<dbReference type="CDD" id="cd14003">
    <property type="entry name" value="STKc_AMPK-like"/>
    <property type="match status" value="1"/>
</dbReference>
<dbReference type="FunFam" id="3.30.200.20:FF:000042">
    <property type="entry name" value="Aurora kinase A"/>
    <property type="match status" value="1"/>
</dbReference>